<feature type="region of interest" description="Disordered" evidence="1">
    <location>
        <begin position="60"/>
        <end position="132"/>
    </location>
</feature>
<reference evidence="2 3" key="1">
    <citation type="submission" date="2024-04" db="EMBL/GenBank/DDBJ databases">
        <authorList>
            <person name="Waldvogel A.-M."/>
            <person name="Schoenle A."/>
        </authorList>
    </citation>
    <scope>NUCLEOTIDE SEQUENCE [LARGE SCALE GENOMIC DNA]</scope>
</reference>
<sequence length="181" mass="20320">MSCELWNGRREQWRAPVIQATGRLRLEERLSSGALSCSGLCRSGVRTKFGIDMVLLGEPGTTRSSKEGCTGPGRKRSRSKPPCRSVVGSRLSTTHRDTTCRRKQRKDRDDAHKASEESAGDQEYAFRASEGSAGKAQMSRELWNGRREQWRAPVIQATGRLRLEERLSSELQWTMSIGCPH</sequence>
<feature type="compositionally biased region" description="Basic and acidic residues" evidence="1">
    <location>
        <begin position="94"/>
        <end position="116"/>
    </location>
</feature>
<dbReference type="EMBL" id="OZ035835">
    <property type="protein sequence ID" value="CAL1578374.1"/>
    <property type="molecule type" value="Genomic_DNA"/>
</dbReference>
<proteinExistence type="predicted"/>
<gene>
    <name evidence="2" type="ORF">KC01_LOCUS9524</name>
</gene>
<organism evidence="2 3">
    <name type="scientific">Knipowitschia caucasica</name>
    <name type="common">Caucasian dwarf goby</name>
    <name type="synonym">Pomatoschistus caucasicus</name>
    <dbReference type="NCBI Taxonomy" id="637954"/>
    <lineage>
        <taxon>Eukaryota</taxon>
        <taxon>Metazoa</taxon>
        <taxon>Chordata</taxon>
        <taxon>Craniata</taxon>
        <taxon>Vertebrata</taxon>
        <taxon>Euteleostomi</taxon>
        <taxon>Actinopterygii</taxon>
        <taxon>Neopterygii</taxon>
        <taxon>Teleostei</taxon>
        <taxon>Neoteleostei</taxon>
        <taxon>Acanthomorphata</taxon>
        <taxon>Gobiaria</taxon>
        <taxon>Gobiiformes</taxon>
        <taxon>Gobioidei</taxon>
        <taxon>Gobiidae</taxon>
        <taxon>Gobiinae</taxon>
        <taxon>Knipowitschia</taxon>
    </lineage>
</organism>
<dbReference type="AlphaFoldDB" id="A0AAV2JSX0"/>
<accession>A0AAV2JSX0</accession>
<dbReference type="Proteomes" id="UP001497482">
    <property type="component" value="Chromosome 13"/>
</dbReference>
<protein>
    <submittedName>
        <fullName evidence="2">Uncharacterized protein</fullName>
    </submittedName>
</protein>
<evidence type="ECO:0000313" key="2">
    <source>
        <dbReference type="EMBL" id="CAL1578374.1"/>
    </source>
</evidence>
<evidence type="ECO:0000313" key="3">
    <source>
        <dbReference type="Proteomes" id="UP001497482"/>
    </source>
</evidence>
<keyword evidence="3" id="KW-1185">Reference proteome</keyword>
<name>A0AAV2JSX0_KNICA</name>
<evidence type="ECO:0000256" key="1">
    <source>
        <dbReference type="SAM" id="MobiDB-lite"/>
    </source>
</evidence>